<dbReference type="EMBL" id="JABBHS010000191">
    <property type="protein sequence ID" value="MBU2722840.1"/>
    <property type="molecule type" value="Genomic_DNA"/>
</dbReference>
<comment type="caution">
    <text evidence="1">The sequence shown here is derived from an EMBL/GenBank/DDBJ whole genome shotgun (WGS) entry which is preliminary data.</text>
</comment>
<organism evidence="1 2">
    <name type="scientific">Acidithiobacillus ferridurans</name>
    <dbReference type="NCBI Taxonomy" id="1232575"/>
    <lineage>
        <taxon>Bacteria</taxon>
        <taxon>Pseudomonadati</taxon>
        <taxon>Pseudomonadota</taxon>
        <taxon>Acidithiobacillia</taxon>
        <taxon>Acidithiobacillales</taxon>
        <taxon>Acidithiobacillaceae</taxon>
        <taxon>Acidithiobacillus</taxon>
    </lineage>
</organism>
<evidence type="ECO:0000313" key="2">
    <source>
        <dbReference type="Proteomes" id="UP000887300"/>
    </source>
</evidence>
<accession>A0A8X8G648</accession>
<name>A0A8X8G648_ACIFI</name>
<protein>
    <submittedName>
        <fullName evidence="1">Uncharacterized protein</fullName>
    </submittedName>
</protein>
<reference evidence="1" key="1">
    <citation type="journal article" date="2021" name="ISME J.">
        <title>Genomic evolution of the class Acidithiobacillia: deep-branching Proteobacteria living in extreme acidic conditions.</title>
        <authorList>
            <person name="Moya-Beltran A."/>
            <person name="Beard S."/>
            <person name="Rojas-Villalobos C."/>
            <person name="Issotta F."/>
            <person name="Gallardo Y."/>
            <person name="Ulloa R."/>
            <person name="Giaveno A."/>
            <person name="Degli Esposti M."/>
            <person name="Johnson D.B."/>
            <person name="Quatrini R."/>
        </authorList>
    </citation>
    <scope>NUCLEOTIDE SEQUENCE</scope>
    <source>
        <strain evidence="1">DSM 583</strain>
    </source>
</reference>
<dbReference type="AlphaFoldDB" id="A0A8X8G648"/>
<dbReference type="Proteomes" id="UP000887300">
    <property type="component" value="Unassembled WGS sequence"/>
</dbReference>
<proteinExistence type="predicted"/>
<evidence type="ECO:0000313" key="1">
    <source>
        <dbReference type="EMBL" id="MBU2722840.1"/>
    </source>
</evidence>
<dbReference type="RefSeq" id="WP_215886197.1">
    <property type="nucleotide sequence ID" value="NZ_CP134225.1"/>
</dbReference>
<gene>
    <name evidence="1" type="ORF">HF568_06380</name>
</gene>
<sequence>MFESGEHDHSCDHCGNCSWPEQVARSRATLPNPWREELLMVEQEKQSPVPDAVWVAAMLKCEAGGIHADSALDGIVSEAADAADSANAVQERPCVH</sequence>